<dbReference type="AlphaFoldDB" id="A0A087TVJ7"/>
<feature type="domain" description="SSD" evidence="13">
    <location>
        <begin position="57"/>
        <end position="217"/>
    </location>
</feature>
<dbReference type="InterPro" id="IPR023074">
    <property type="entry name" value="HMG_CoA_Rdtase_cat_sf"/>
</dbReference>
<dbReference type="GO" id="GO:0016126">
    <property type="term" value="P:sterol biosynthetic process"/>
    <property type="evidence" value="ECO:0007669"/>
    <property type="project" value="TreeGrafter"/>
</dbReference>
<dbReference type="InterPro" id="IPR009023">
    <property type="entry name" value="HMG_CoA_Rdtase_NAD(P)-bd_sf"/>
</dbReference>
<dbReference type="GO" id="GO:0050661">
    <property type="term" value="F:NADP binding"/>
    <property type="evidence" value="ECO:0007669"/>
    <property type="project" value="InterPro"/>
</dbReference>
<evidence type="ECO:0000256" key="10">
    <source>
        <dbReference type="ARBA" id="ARBA00023180"/>
    </source>
</evidence>
<comment type="pathway">
    <text evidence="2 12">Metabolic intermediate biosynthesis; (R)-mevalonate biosynthesis; (R)-mevalonate from acetyl-CoA: step 3/3.</text>
</comment>
<dbReference type="PANTHER" id="PTHR10572">
    <property type="entry name" value="3-HYDROXY-3-METHYLGLUTARYL-COENZYME A REDUCTASE"/>
    <property type="match status" value="1"/>
</dbReference>
<dbReference type="NCBIfam" id="TIGR00920">
    <property type="entry name" value="2A060605"/>
    <property type="match status" value="1"/>
</dbReference>
<keyword evidence="15" id="KW-1185">Reference proteome</keyword>
<reference evidence="14 15" key="1">
    <citation type="submission" date="2013-11" db="EMBL/GenBank/DDBJ databases">
        <title>Genome sequencing of Stegodyphus mimosarum.</title>
        <authorList>
            <person name="Bechsgaard J."/>
        </authorList>
    </citation>
    <scope>NUCLEOTIDE SEQUENCE [LARGE SCALE GENOMIC DNA]</scope>
</reference>
<organism evidence="14 15">
    <name type="scientific">Stegodyphus mimosarum</name>
    <name type="common">African social velvet spider</name>
    <dbReference type="NCBI Taxonomy" id="407821"/>
    <lineage>
        <taxon>Eukaryota</taxon>
        <taxon>Metazoa</taxon>
        <taxon>Ecdysozoa</taxon>
        <taxon>Arthropoda</taxon>
        <taxon>Chelicerata</taxon>
        <taxon>Arachnida</taxon>
        <taxon>Araneae</taxon>
        <taxon>Araneomorphae</taxon>
        <taxon>Entelegynae</taxon>
        <taxon>Eresoidea</taxon>
        <taxon>Eresidae</taxon>
        <taxon>Stegodyphus</taxon>
    </lineage>
</organism>
<keyword evidence="10" id="KW-0325">Glycoprotein</keyword>
<dbReference type="STRING" id="407821.A0A087TVJ7"/>
<evidence type="ECO:0000256" key="9">
    <source>
        <dbReference type="ARBA" id="ARBA00023136"/>
    </source>
</evidence>
<proteinExistence type="inferred from homology"/>
<dbReference type="InterPro" id="IPR000731">
    <property type="entry name" value="SSD"/>
</dbReference>
<evidence type="ECO:0000256" key="3">
    <source>
        <dbReference type="ARBA" id="ARBA00007661"/>
    </source>
</evidence>
<keyword evidence="9 12" id="KW-0472">Membrane</keyword>
<dbReference type="GO" id="GO:0005778">
    <property type="term" value="C:peroxisomal membrane"/>
    <property type="evidence" value="ECO:0007669"/>
    <property type="project" value="TreeGrafter"/>
</dbReference>
<dbReference type="EMBL" id="KK116938">
    <property type="protein sequence ID" value="KFM69136.1"/>
    <property type="molecule type" value="Genomic_DNA"/>
</dbReference>
<dbReference type="SUPFAM" id="SSF55035">
    <property type="entry name" value="NAD-binding domain of HMG-CoA reductase"/>
    <property type="match status" value="1"/>
</dbReference>
<dbReference type="GO" id="GO:0008299">
    <property type="term" value="P:isoprenoid biosynthetic process"/>
    <property type="evidence" value="ECO:0007669"/>
    <property type="project" value="InterPro"/>
</dbReference>
<dbReference type="GO" id="GO:0005789">
    <property type="term" value="C:endoplasmic reticulum membrane"/>
    <property type="evidence" value="ECO:0007669"/>
    <property type="project" value="UniProtKB-SubCell"/>
</dbReference>
<dbReference type="PROSITE" id="PS50156">
    <property type="entry name" value="SSD"/>
    <property type="match status" value="1"/>
</dbReference>
<dbReference type="Gene3D" id="3.90.770.10">
    <property type="entry name" value="3-hydroxy-3-methylglutaryl-coenzyme A Reductase, Chain A, domain 2"/>
    <property type="match status" value="1"/>
</dbReference>
<dbReference type="Pfam" id="PF12349">
    <property type="entry name" value="Sterol-sensing"/>
    <property type="match status" value="1"/>
</dbReference>
<dbReference type="PANTHER" id="PTHR10572:SF24">
    <property type="entry name" value="3-HYDROXY-3-METHYLGLUTARYL-COENZYME A REDUCTASE"/>
    <property type="match status" value="1"/>
</dbReference>
<comment type="catalytic activity">
    <reaction evidence="11">
        <text>(R)-mevalonate + 2 NADP(+) + CoA = (3S)-3-hydroxy-3-methylglutaryl-CoA + 2 NADPH + 2 H(+)</text>
        <dbReference type="Rhea" id="RHEA:15989"/>
        <dbReference type="ChEBI" id="CHEBI:15378"/>
        <dbReference type="ChEBI" id="CHEBI:36464"/>
        <dbReference type="ChEBI" id="CHEBI:43074"/>
        <dbReference type="ChEBI" id="CHEBI:57287"/>
        <dbReference type="ChEBI" id="CHEBI:57783"/>
        <dbReference type="ChEBI" id="CHEBI:58349"/>
        <dbReference type="EC" id="1.1.1.34"/>
    </reaction>
    <physiologicalReaction direction="right-to-left" evidence="11">
        <dbReference type="Rhea" id="RHEA:15991"/>
    </physiologicalReaction>
</comment>
<dbReference type="FunFam" id="3.30.70.420:FF:000001">
    <property type="entry name" value="3-hydroxy-3-methylglutaryl coenzyme A reductase"/>
    <property type="match status" value="1"/>
</dbReference>
<dbReference type="EC" id="1.1.1.34" evidence="12"/>
<keyword evidence="5 12" id="KW-0256">Endoplasmic reticulum</keyword>
<feature type="transmembrane region" description="Helical" evidence="12">
    <location>
        <begin position="195"/>
        <end position="219"/>
    </location>
</feature>
<evidence type="ECO:0000256" key="11">
    <source>
        <dbReference type="ARBA" id="ARBA00049909"/>
    </source>
</evidence>
<dbReference type="InterPro" id="IPR002202">
    <property type="entry name" value="HMG_CoA_Rdtase"/>
</dbReference>
<evidence type="ECO:0000256" key="4">
    <source>
        <dbReference type="ARBA" id="ARBA00022692"/>
    </source>
</evidence>
<dbReference type="InterPro" id="IPR023076">
    <property type="entry name" value="HMG_CoA_Rdtase_CS"/>
</dbReference>
<dbReference type="Pfam" id="PF00368">
    <property type="entry name" value="HMG-CoA_red"/>
    <property type="match status" value="1"/>
</dbReference>
<feature type="transmembrane region" description="Helical" evidence="12">
    <location>
        <begin position="20"/>
        <end position="38"/>
    </location>
</feature>
<evidence type="ECO:0000256" key="2">
    <source>
        <dbReference type="ARBA" id="ARBA00005084"/>
    </source>
</evidence>
<gene>
    <name evidence="14" type="ORF">X975_07704</name>
</gene>
<evidence type="ECO:0000313" key="15">
    <source>
        <dbReference type="Proteomes" id="UP000054359"/>
    </source>
</evidence>
<dbReference type="InterPro" id="IPR053958">
    <property type="entry name" value="HMGCR/SNAP/NPC1-like_SSD"/>
</dbReference>
<dbReference type="Gene3D" id="3.30.70.420">
    <property type="entry name" value="Hydroxymethylglutaryl-CoA reductase, class I/II, NAD/NADP-binding domain"/>
    <property type="match status" value="1"/>
</dbReference>
<evidence type="ECO:0000259" key="13">
    <source>
        <dbReference type="PROSITE" id="PS50156"/>
    </source>
</evidence>
<feature type="transmembrane region" description="Helical" evidence="12">
    <location>
        <begin position="58"/>
        <end position="74"/>
    </location>
</feature>
<dbReference type="InterPro" id="IPR004816">
    <property type="entry name" value="HMG_CoA_Rdtase_metazoan"/>
</dbReference>
<dbReference type="OrthoDB" id="310654at2759"/>
<accession>A0A087TVJ7</accession>
<dbReference type="Gene3D" id="1.10.3270.10">
    <property type="entry name" value="HMGR, N-terminal domain"/>
    <property type="match status" value="1"/>
</dbReference>
<keyword evidence="7 12" id="KW-1133">Transmembrane helix</keyword>
<dbReference type="PROSITE" id="PS00318">
    <property type="entry name" value="HMG_COA_REDUCTASE_2"/>
    <property type="match status" value="1"/>
</dbReference>
<dbReference type="FunFam" id="3.90.770.10:FF:000001">
    <property type="entry name" value="3-hydroxy-3-methylglutaryl coenzyme A reductase"/>
    <property type="match status" value="1"/>
</dbReference>
<dbReference type="OMA" id="DCHIAMD"/>
<dbReference type="GO" id="GO:0015936">
    <property type="term" value="P:coenzyme A metabolic process"/>
    <property type="evidence" value="ECO:0007669"/>
    <property type="project" value="InterPro"/>
</dbReference>
<dbReference type="NCBIfam" id="TIGR00533">
    <property type="entry name" value="HMG_CoA_R_NADP"/>
    <property type="match status" value="1"/>
</dbReference>
<sequence length="905" mass="98334">MLSQVFYRHGRLCASHPWEVIIAFLTLILWKLSTGTAYISNVKGCGYECSEENKSVEIVLLTVARCVGILYLVQQFLRLNKLGSTYLVAIGGLFTIFCLVPCIVFSISTVNFLKGDFTELNKALPFYFLLMDLTKAGLLAQFALSSSTQEEVEENIAQGMSILGPTITLDTIVEALVIGVGTLSGVKRLEELCRFACISAVINYFVFMIFFPACLSLILELSRDRDEGRPVWHLSTLTRILQQEEEQKPNPVLQRVKVIMSAGLVLVHAHSRWPLLVASKALQQASKASVSDSMGPYSNWDIYMQRWFGGSEPIIMIALLTTITFAANYFPSREDLTEHLASAAASSLSRSPYGFQITRTTQGIQTDSHEGHHSAKPQNSLCSRAVQTADCKGFPCNQNLVPSFVQSSMLVPCVTTQSASFTVGEEPNIVNITDEFVQTGATNNREVVPRTDFKNPRSIEECKKILQSEVGGIGLTEDEIILLAEKRIIQSHKLETIVNNPKRGVSIRRKLLGKLAKRGEILESLPYADYDYKLVMGSCCENVIGYVPIPVGVAGPLLLDGEMLYIPMATTEGCLVASTNRGCRALALSGGVNSNLLADGMTRGPVVKLPSEAEAGNIKRWIEKKENFEVLKASFDSTSRFARLQKIDVQIAGCCAYLRFNAVTGDAMGMNMLSKGADKALNKLCEIFPSVEIISLSGNYCTDKKPAAINWIQGRGKYVVCGATIPAEVVKEVLKTDVATLIKLNIHKNFIGSAMAGSIGGFNAQAANIVTAIFLATGQDPAQNVTSSNCLTMLEDLKGDLRISCTMPSIEVGTVGGGTFLPAQSSCLEMLGVKGPCEENPGNNAAKLARIICATVLAGELSLLSALAEGNLVRSHMTHNRSSLTVHSLLQSPLQDVHVNQDHTS</sequence>
<keyword evidence="8 12" id="KW-0560">Oxidoreductase</keyword>
<dbReference type="PROSITE" id="PS50065">
    <property type="entry name" value="HMG_COA_REDUCTASE_4"/>
    <property type="match status" value="1"/>
</dbReference>
<dbReference type="InterPro" id="IPR004554">
    <property type="entry name" value="HMG_CoA_Rdtase_eu_arc"/>
</dbReference>
<dbReference type="GO" id="GO:0004420">
    <property type="term" value="F:hydroxymethylglutaryl-CoA reductase (NADPH) activity"/>
    <property type="evidence" value="ECO:0007669"/>
    <property type="project" value="UniProtKB-EC"/>
</dbReference>
<name>A0A087TVJ7_STEMI</name>
<evidence type="ECO:0000256" key="8">
    <source>
        <dbReference type="ARBA" id="ARBA00023002"/>
    </source>
</evidence>
<feature type="non-terminal residue" evidence="14">
    <location>
        <position position="905"/>
    </location>
</feature>
<evidence type="ECO:0000256" key="7">
    <source>
        <dbReference type="ARBA" id="ARBA00022989"/>
    </source>
</evidence>
<dbReference type="UniPathway" id="UPA00058">
    <property type="reaction ID" value="UER00103"/>
</dbReference>
<keyword evidence="4 12" id="KW-0812">Transmembrane</keyword>
<dbReference type="InterPro" id="IPR023282">
    <property type="entry name" value="HMG_CoA_Rdtase_N"/>
</dbReference>
<keyword evidence="6 12" id="KW-0521">NADP</keyword>
<evidence type="ECO:0000313" key="14">
    <source>
        <dbReference type="EMBL" id="KFM69136.1"/>
    </source>
</evidence>
<evidence type="ECO:0000256" key="6">
    <source>
        <dbReference type="ARBA" id="ARBA00022857"/>
    </source>
</evidence>
<dbReference type="Proteomes" id="UP000054359">
    <property type="component" value="Unassembled WGS sequence"/>
</dbReference>
<evidence type="ECO:0000256" key="1">
    <source>
        <dbReference type="ARBA" id="ARBA00004477"/>
    </source>
</evidence>
<dbReference type="PROSITE" id="PS00066">
    <property type="entry name" value="HMG_COA_REDUCTASE_1"/>
    <property type="match status" value="1"/>
</dbReference>
<dbReference type="SUPFAM" id="SSF56542">
    <property type="entry name" value="Substrate-binding domain of HMG-CoA reductase"/>
    <property type="match status" value="1"/>
</dbReference>
<dbReference type="InterPro" id="IPR009029">
    <property type="entry name" value="HMG_CoA_Rdtase_sub-bd_dom_sf"/>
</dbReference>
<evidence type="ECO:0000256" key="5">
    <source>
        <dbReference type="ARBA" id="ARBA00022824"/>
    </source>
</evidence>
<comment type="subcellular location">
    <subcellularLocation>
        <location evidence="1 12">Endoplasmic reticulum membrane</location>
        <topology evidence="1 12">Multi-pass membrane protein</topology>
    </subcellularLocation>
</comment>
<dbReference type="CDD" id="cd00643">
    <property type="entry name" value="HMG-CoA_reductase_classI"/>
    <property type="match status" value="1"/>
</dbReference>
<dbReference type="PRINTS" id="PR00071">
    <property type="entry name" value="HMGCOARDTASE"/>
</dbReference>
<comment type="similarity">
    <text evidence="3 12">Belongs to the HMG-CoA reductase family.</text>
</comment>
<evidence type="ECO:0000256" key="12">
    <source>
        <dbReference type="RuleBase" id="RU361219"/>
    </source>
</evidence>
<feature type="transmembrane region" description="Helical" evidence="12">
    <location>
        <begin position="86"/>
        <end position="112"/>
    </location>
</feature>
<protein>
    <recommendedName>
        <fullName evidence="12">3-hydroxy-3-methylglutaryl coenzyme A reductase</fullName>
        <shortName evidence="12">HMG-CoA reductase</shortName>
        <ecNumber evidence="12">1.1.1.34</ecNumber>
    </recommendedName>
</protein>